<accession>A0A4Z2F9Q3</accession>
<reference evidence="2 3" key="1">
    <citation type="submission" date="2019-03" db="EMBL/GenBank/DDBJ databases">
        <title>First draft genome of Liparis tanakae, snailfish: a comprehensive survey of snailfish specific genes.</title>
        <authorList>
            <person name="Kim W."/>
            <person name="Song I."/>
            <person name="Jeong J.-H."/>
            <person name="Kim D."/>
            <person name="Kim S."/>
            <person name="Ryu S."/>
            <person name="Song J.Y."/>
            <person name="Lee S.K."/>
        </authorList>
    </citation>
    <scope>NUCLEOTIDE SEQUENCE [LARGE SCALE GENOMIC DNA]</scope>
    <source>
        <tissue evidence="2">Muscle</tissue>
    </source>
</reference>
<feature type="region of interest" description="Disordered" evidence="1">
    <location>
        <begin position="102"/>
        <end position="129"/>
    </location>
</feature>
<proteinExistence type="predicted"/>
<organism evidence="2 3">
    <name type="scientific">Liparis tanakae</name>
    <name type="common">Tanaka's snailfish</name>
    <dbReference type="NCBI Taxonomy" id="230148"/>
    <lineage>
        <taxon>Eukaryota</taxon>
        <taxon>Metazoa</taxon>
        <taxon>Chordata</taxon>
        <taxon>Craniata</taxon>
        <taxon>Vertebrata</taxon>
        <taxon>Euteleostomi</taxon>
        <taxon>Actinopterygii</taxon>
        <taxon>Neopterygii</taxon>
        <taxon>Teleostei</taxon>
        <taxon>Neoteleostei</taxon>
        <taxon>Acanthomorphata</taxon>
        <taxon>Eupercaria</taxon>
        <taxon>Perciformes</taxon>
        <taxon>Cottioidei</taxon>
        <taxon>Cottales</taxon>
        <taxon>Liparidae</taxon>
        <taxon>Liparis</taxon>
    </lineage>
</organism>
<comment type="caution">
    <text evidence="2">The sequence shown here is derived from an EMBL/GenBank/DDBJ whole genome shotgun (WGS) entry which is preliminary data.</text>
</comment>
<feature type="region of interest" description="Disordered" evidence="1">
    <location>
        <begin position="202"/>
        <end position="243"/>
    </location>
</feature>
<evidence type="ECO:0000256" key="1">
    <source>
        <dbReference type="SAM" id="MobiDB-lite"/>
    </source>
</evidence>
<keyword evidence="3" id="KW-1185">Reference proteome</keyword>
<gene>
    <name evidence="2" type="ORF">EYF80_052145</name>
</gene>
<feature type="compositionally biased region" description="Basic and acidic residues" evidence="1">
    <location>
        <begin position="202"/>
        <end position="216"/>
    </location>
</feature>
<sequence length="284" mass="30833">MHPDYQHRSSSAPSSGLVTSRVLALTSCMSLLRMALTLVLMLSWPSAGSWGSKGRLRPSRSSVQTPCPLVREWSGLASPGLGVQRRPLPQWAVWTPQDAPFSRAQAMQQPQPDSRRTCGQSGGTAGHPASVSCVQAAQRMGSGSSTGDDLTEARTARAAAAATSVIFSCLKTTTRVYARLRKRNAVAQHGVHHEEEDWAHAGRPCEEHRDDNKEAHGLYSGPARANVRVQRPDGSTGRRSVHLEERRYSTSSWCVVASSMLTIRSTSHRGNGSSLKTRRRASVN</sequence>
<evidence type="ECO:0000313" key="2">
    <source>
        <dbReference type="EMBL" id="TNN37695.1"/>
    </source>
</evidence>
<dbReference type="AlphaFoldDB" id="A0A4Z2F9Q3"/>
<evidence type="ECO:0000313" key="3">
    <source>
        <dbReference type="Proteomes" id="UP000314294"/>
    </source>
</evidence>
<protein>
    <submittedName>
        <fullName evidence="2">Uncharacterized protein</fullName>
    </submittedName>
</protein>
<dbReference type="EMBL" id="SRLO01001456">
    <property type="protein sequence ID" value="TNN37695.1"/>
    <property type="molecule type" value="Genomic_DNA"/>
</dbReference>
<name>A0A4Z2F9Q3_9TELE</name>
<dbReference type="Proteomes" id="UP000314294">
    <property type="component" value="Unassembled WGS sequence"/>
</dbReference>